<evidence type="ECO:0000256" key="1">
    <source>
        <dbReference type="ARBA" id="ARBA00022801"/>
    </source>
</evidence>
<evidence type="ECO:0000313" key="6">
    <source>
        <dbReference type="Proteomes" id="UP000319731"/>
    </source>
</evidence>
<dbReference type="InterPro" id="IPR051262">
    <property type="entry name" value="SMP-30/CGR1_Lactonase"/>
</dbReference>
<comment type="caution">
    <text evidence="5">The sequence shown here is derived from an EMBL/GenBank/DDBJ whole genome shotgun (WGS) entry which is preliminary data.</text>
</comment>
<keyword evidence="6" id="KW-1185">Reference proteome</keyword>
<keyword evidence="1" id="KW-0378">Hydrolase</keyword>
<feature type="binding site" evidence="3">
    <location>
        <position position="118"/>
    </location>
    <ligand>
        <name>substrate</name>
    </ligand>
</feature>
<dbReference type="SUPFAM" id="SSF63829">
    <property type="entry name" value="Calcium-dependent phosphotriesterase"/>
    <property type="match status" value="1"/>
</dbReference>
<feature type="domain" description="SMP-30/Gluconolactonase/LRE-like region" evidence="4">
    <location>
        <begin position="12"/>
        <end position="260"/>
    </location>
</feature>
<dbReference type="EMBL" id="QEAO01000003">
    <property type="protein sequence ID" value="TPX37199.1"/>
    <property type="molecule type" value="Genomic_DNA"/>
</dbReference>
<dbReference type="AlphaFoldDB" id="A0A507CDF1"/>
<dbReference type="GeneID" id="42002348"/>
<organism evidence="5 6">
    <name type="scientific">Synchytrium microbalum</name>
    <dbReference type="NCBI Taxonomy" id="1806994"/>
    <lineage>
        <taxon>Eukaryota</taxon>
        <taxon>Fungi</taxon>
        <taxon>Fungi incertae sedis</taxon>
        <taxon>Chytridiomycota</taxon>
        <taxon>Chytridiomycota incertae sedis</taxon>
        <taxon>Chytridiomycetes</taxon>
        <taxon>Synchytriales</taxon>
        <taxon>Synchytriaceae</taxon>
        <taxon>Synchytrium</taxon>
    </lineage>
</organism>
<reference evidence="5 6" key="1">
    <citation type="journal article" date="2019" name="Sci. Rep.">
        <title>Comparative genomics of chytrid fungi reveal insights into the obligate biotrophic and pathogenic lifestyle of Synchytrium endobioticum.</title>
        <authorList>
            <person name="van de Vossenberg B.T.L.H."/>
            <person name="Warris S."/>
            <person name="Nguyen H.D.T."/>
            <person name="van Gent-Pelzer M.P.E."/>
            <person name="Joly D.L."/>
            <person name="van de Geest H.C."/>
            <person name="Bonants P.J.M."/>
            <person name="Smith D.S."/>
            <person name="Levesque C.A."/>
            <person name="van der Lee T.A.J."/>
        </authorList>
    </citation>
    <scope>NUCLEOTIDE SEQUENCE [LARGE SCALE GENOMIC DNA]</scope>
    <source>
        <strain evidence="5 6">JEL517</strain>
    </source>
</reference>
<proteinExistence type="predicted"/>
<comment type="cofactor">
    <cofactor evidence="3">
        <name>Zn(2+)</name>
        <dbReference type="ChEBI" id="CHEBI:29105"/>
    </cofactor>
    <text evidence="3">Binds 1 divalent metal cation per subunit.</text>
</comment>
<gene>
    <name evidence="5" type="ORF">SmJEL517_g01123</name>
</gene>
<evidence type="ECO:0000256" key="3">
    <source>
        <dbReference type="PIRSR" id="PIRSR605511-2"/>
    </source>
</evidence>
<dbReference type="InterPro" id="IPR005511">
    <property type="entry name" value="SMP-30"/>
</dbReference>
<feature type="binding site" evidence="3">
    <location>
        <position position="155"/>
    </location>
    <ligand>
        <name>a divalent metal cation</name>
        <dbReference type="ChEBI" id="CHEBI:60240"/>
    </ligand>
</feature>
<dbReference type="STRING" id="1806994.A0A507CDF1"/>
<feature type="binding site" evidence="3">
    <location>
        <position position="100"/>
    </location>
    <ligand>
        <name>substrate</name>
    </ligand>
</feature>
<dbReference type="Proteomes" id="UP000319731">
    <property type="component" value="Unassembled WGS sequence"/>
</dbReference>
<feature type="binding site" evidence="3">
    <location>
        <position position="203"/>
    </location>
    <ligand>
        <name>a divalent metal cation</name>
        <dbReference type="ChEBI" id="CHEBI:60240"/>
    </ligand>
</feature>
<sequence>MQTETLVHGLTFGEGPRWHDNKLYFSDLYFNVVNTYDPITKSLETVLTLASDNTPSGLGWLPDGRMLVCVMESRKLIVVDHNGQVSDYADLSNIATFHTNDMVVSASGTAYVGNYGFDPFAVDVNMAAHYKPATLAIVHPDRRVEAGPSGLGFPNGIVITPDGRTLIVAESAAKRLSAFDIDPTTNRLSNQRVCAETPDCTLDGICLDAEGCVWVANGSGVDMFRFSPGGKIMGSVRTTQPSFACMLGGADHNTLFIMTAPAAGPAQAKIKGGRFEAVKVSIPGAGLP</sequence>
<dbReference type="GO" id="GO:0016787">
    <property type="term" value="F:hydrolase activity"/>
    <property type="evidence" value="ECO:0007669"/>
    <property type="project" value="UniProtKB-KW"/>
</dbReference>
<name>A0A507CDF1_9FUNG</name>
<evidence type="ECO:0000313" key="5">
    <source>
        <dbReference type="EMBL" id="TPX37199.1"/>
    </source>
</evidence>
<evidence type="ECO:0000259" key="4">
    <source>
        <dbReference type="Pfam" id="PF08450"/>
    </source>
</evidence>
<dbReference type="PANTHER" id="PTHR47572:SF4">
    <property type="entry name" value="LACTONASE DRP35"/>
    <property type="match status" value="1"/>
</dbReference>
<dbReference type="Gene3D" id="2.120.10.30">
    <property type="entry name" value="TolB, C-terminal domain"/>
    <property type="match status" value="1"/>
</dbReference>
<dbReference type="InterPro" id="IPR011042">
    <property type="entry name" value="6-blade_b-propeller_TolB-like"/>
</dbReference>
<evidence type="ECO:0000256" key="2">
    <source>
        <dbReference type="PIRSR" id="PIRSR605511-1"/>
    </source>
</evidence>
<accession>A0A507CDF1</accession>
<keyword evidence="3" id="KW-0479">Metal-binding</keyword>
<dbReference type="RefSeq" id="XP_031027269.1">
    <property type="nucleotide sequence ID" value="XM_031167051.1"/>
</dbReference>
<keyword evidence="3" id="KW-0862">Zinc</keyword>
<feature type="binding site" evidence="3">
    <location>
        <position position="14"/>
    </location>
    <ligand>
        <name>a divalent metal cation</name>
        <dbReference type="ChEBI" id="CHEBI:60240"/>
    </ligand>
</feature>
<dbReference type="Pfam" id="PF08450">
    <property type="entry name" value="SGL"/>
    <property type="match status" value="1"/>
</dbReference>
<dbReference type="PANTHER" id="PTHR47572">
    <property type="entry name" value="LIPOPROTEIN-RELATED"/>
    <property type="match status" value="1"/>
</dbReference>
<dbReference type="GO" id="GO:0046872">
    <property type="term" value="F:metal ion binding"/>
    <property type="evidence" value="ECO:0007669"/>
    <property type="project" value="UniProtKB-KW"/>
</dbReference>
<dbReference type="OrthoDB" id="423498at2759"/>
<dbReference type="InterPro" id="IPR013658">
    <property type="entry name" value="SGL"/>
</dbReference>
<protein>
    <recommendedName>
        <fullName evidence="4">SMP-30/Gluconolactonase/LRE-like region domain-containing protein</fullName>
    </recommendedName>
</protein>
<feature type="active site" description="Proton donor/acceptor" evidence="2">
    <location>
        <position position="203"/>
    </location>
</feature>
<dbReference type="PRINTS" id="PR01790">
    <property type="entry name" value="SMP30FAMILY"/>
</dbReference>